<sequence length="461" mass="52169">MQYIALWGMVVVISFCLFKSSAGSMSLLKPNLLSIIFYYSLLISSYIGSLLIVLKIDNHYMTRLLSSDYFRLEGFIVVSIVMILLPLTMFIVKTLTGFNSEREFNTYLESPIKNEVDLDKYYFFMYSCMSLLSLMSVAYTVYHLKAIPLLSLILGGDNLSQLRIEASHGFTGNTIIRNVFGITLAPILSMITFVYANKTRKLKWIVLFFITFSCAIFMQTYDLAKGPIFFYALMFILLLIYMGILRLTWFKMALFGAIAAVGLVTMYVLISGVTDVHQYLSYNSGPIGRLILSQIGPLYLHLDLFTGREPLLMGQSLPSSLLHLYDLEQIRSARLAMEVFFPERVEAGTAGVLNTLFAAEAFANFGYLGVILGTIYIGVYVQVIYIIFTRLPKNPLFLSLFVYFTVSIPRVVIGGFADFLLNTLWVAVLVILLAPYLLILLKREYRKIRNHLGKNKNAVGN</sequence>
<evidence type="ECO:0000256" key="1">
    <source>
        <dbReference type="SAM" id="Phobius"/>
    </source>
</evidence>
<feature type="transmembrane region" description="Helical" evidence="1">
    <location>
        <begin position="252"/>
        <end position="270"/>
    </location>
</feature>
<feature type="transmembrane region" description="Helical" evidence="1">
    <location>
        <begin position="227"/>
        <end position="245"/>
    </location>
</feature>
<keyword evidence="1" id="KW-0472">Membrane</keyword>
<gene>
    <name evidence="2" type="ORF">KHA97_11735</name>
</gene>
<accession>A0A942TDM3</accession>
<name>A0A942TDM3_9BACI</name>
<feature type="transmembrane region" description="Helical" evidence="1">
    <location>
        <begin position="202"/>
        <end position="221"/>
    </location>
</feature>
<evidence type="ECO:0000313" key="2">
    <source>
        <dbReference type="EMBL" id="MBS4195730.1"/>
    </source>
</evidence>
<dbReference type="AlphaFoldDB" id="A0A942TDM3"/>
<organism evidence="2 3">
    <name type="scientific">Lederbergia citri</name>
    <dbReference type="NCBI Taxonomy" id="2833580"/>
    <lineage>
        <taxon>Bacteria</taxon>
        <taxon>Bacillati</taxon>
        <taxon>Bacillota</taxon>
        <taxon>Bacilli</taxon>
        <taxon>Bacillales</taxon>
        <taxon>Bacillaceae</taxon>
        <taxon>Lederbergia</taxon>
    </lineage>
</organism>
<feature type="transmembrane region" description="Helical" evidence="1">
    <location>
        <begin position="365"/>
        <end position="388"/>
    </location>
</feature>
<feature type="transmembrane region" description="Helical" evidence="1">
    <location>
        <begin position="419"/>
        <end position="441"/>
    </location>
</feature>
<keyword evidence="1" id="KW-1133">Transmembrane helix</keyword>
<feature type="transmembrane region" description="Helical" evidence="1">
    <location>
        <begin position="74"/>
        <end position="92"/>
    </location>
</feature>
<dbReference type="Proteomes" id="UP000681414">
    <property type="component" value="Unassembled WGS sequence"/>
</dbReference>
<dbReference type="NCBIfam" id="TIGR04370">
    <property type="entry name" value="glyco_rpt_poly"/>
    <property type="match status" value="1"/>
</dbReference>
<reference evidence="2 3" key="1">
    <citation type="submission" date="2021-05" db="EMBL/GenBank/DDBJ databases">
        <title>Novel Bacillus species.</title>
        <authorList>
            <person name="Liu G."/>
        </authorList>
    </citation>
    <scope>NUCLEOTIDE SEQUENCE [LARGE SCALE GENOMIC DNA]</scope>
    <source>
        <strain evidence="3">FJAT-49780</strain>
    </source>
</reference>
<comment type="caution">
    <text evidence="2">The sequence shown here is derived from an EMBL/GenBank/DDBJ whole genome shotgun (WGS) entry which is preliminary data.</text>
</comment>
<proteinExistence type="predicted"/>
<keyword evidence="1" id="KW-0812">Transmembrane</keyword>
<dbReference type="RefSeq" id="WP_213124925.1">
    <property type="nucleotide sequence ID" value="NZ_JAGYPG010000002.1"/>
</dbReference>
<feature type="transmembrane region" description="Helical" evidence="1">
    <location>
        <begin position="6"/>
        <end position="28"/>
    </location>
</feature>
<evidence type="ECO:0000313" key="3">
    <source>
        <dbReference type="Proteomes" id="UP000681414"/>
    </source>
</evidence>
<feature type="transmembrane region" description="Helical" evidence="1">
    <location>
        <begin position="121"/>
        <end position="142"/>
    </location>
</feature>
<keyword evidence="3" id="KW-1185">Reference proteome</keyword>
<protein>
    <submittedName>
        <fullName evidence="2">Oligosaccharide repeat unit polymerase</fullName>
    </submittedName>
</protein>
<dbReference type="EMBL" id="JAGYPG010000002">
    <property type="protein sequence ID" value="MBS4195730.1"/>
    <property type="molecule type" value="Genomic_DNA"/>
</dbReference>
<feature type="transmembrane region" description="Helical" evidence="1">
    <location>
        <begin position="395"/>
        <end position="413"/>
    </location>
</feature>
<feature type="transmembrane region" description="Helical" evidence="1">
    <location>
        <begin position="175"/>
        <end position="195"/>
    </location>
</feature>
<feature type="transmembrane region" description="Helical" evidence="1">
    <location>
        <begin position="35"/>
        <end position="54"/>
    </location>
</feature>